<reference evidence="17 18" key="1">
    <citation type="submission" date="2024-03" db="EMBL/GenBank/DDBJ databases">
        <authorList>
            <person name="Martinez-Hernandez J."/>
        </authorList>
    </citation>
    <scope>NUCLEOTIDE SEQUENCE [LARGE SCALE GENOMIC DNA]</scope>
</reference>
<comment type="similarity">
    <text evidence="4">Belongs to the NAD(P)-dependent epimerase/dehydratase family. UDP-glucuronic acid decarboxylase subfamily.</text>
</comment>
<keyword evidence="7" id="KW-0210">Decarboxylase</keyword>
<keyword evidence="6 15" id="KW-0812">Transmembrane</keyword>
<comment type="cofactor">
    <cofactor evidence="1">
        <name>NAD(+)</name>
        <dbReference type="ChEBI" id="CHEBI:57540"/>
    </cofactor>
</comment>
<evidence type="ECO:0000256" key="2">
    <source>
        <dbReference type="ARBA" id="ARBA00004447"/>
    </source>
</evidence>
<name>A0AAV1VRN4_LUPLU</name>
<dbReference type="Gene3D" id="3.40.50.720">
    <property type="entry name" value="NAD(P)-binding Rossmann-like Domain"/>
    <property type="match status" value="1"/>
</dbReference>
<evidence type="ECO:0000256" key="8">
    <source>
        <dbReference type="ARBA" id="ARBA00022989"/>
    </source>
</evidence>
<evidence type="ECO:0000256" key="14">
    <source>
        <dbReference type="SAM" id="MobiDB-lite"/>
    </source>
</evidence>
<evidence type="ECO:0000256" key="6">
    <source>
        <dbReference type="ARBA" id="ARBA00022692"/>
    </source>
</evidence>
<evidence type="ECO:0000256" key="13">
    <source>
        <dbReference type="ARBA" id="ARBA00025005"/>
    </source>
</evidence>
<keyword evidence="9" id="KW-0520">NAD</keyword>
<dbReference type="Proteomes" id="UP001497480">
    <property type="component" value="Unassembled WGS sequence"/>
</dbReference>
<evidence type="ECO:0000256" key="1">
    <source>
        <dbReference type="ARBA" id="ARBA00001911"/>
    </source>
</evidence>
<dbReference type="GO" id="GO:0048040">
    <property type="term" value="F:UDP-glucuronate decarboxylase activity"/>
    <property type="evidence" value="ECO:0007669"/>
    <property type="project" value="UniProtKB-EC"/>
</dbReference>
<evidence type="ECO:0000313" key="18">
    <source>
        <dbReference type="Proteomes" id="UP001497480"/>
    </source>
</evidence>
<evidence type="ECO:0000256" key="3">
    <source>
        <dbReference type="ARBA" id="ARBA00005100"/>
    </source>
</evidence>
<keyword evidence="12" id="KW-0456">Lyase</keyword>
<proteinExistence type="inferred from homology"/>
<dbReference type="GO" id="GO:0032580">
    <property type="term" value="C:Golgi cisterna membrane"/>
    <property type="evidence" value="ECO:0007669"/>
    <property type="project" value="UniProtKB-SubCell"/>
</dbReference>
<dbReference type="InterPro" id="IPR016040">
    <property type="entry name" value="NAD(P)-bd_dom"/>
</dbReference>
<feature type="compositionally biased region" description="Polar residues" evidence="14">
    <location>
        <begin position="15"/>
        <end position="25"/>
    </location>
</feature>
<evidence type="ECO:0000313" key="17">
    <source>
        <dbReference type="EMBL" id="CAL0299549.1"/>
    </source>
</evidence>
<evidence type="ECO:0000256" key="10">
    <source>
        <dbReference type="ARBA" id="ARBA00023034"/>
    </source>
</evidence>
<dbReference type="Pfam" id="PF16363">
    <property type="entry name" value="GDP_Man_Dehyd"/>
    <property type="match status" value="1"/>
</dbReference>
<keyword evidence="11 15" id="KW-0472">Membrane</keyword>
<evidence type="ECO:0000256" key="12">
    <source>
        <dbReference type="ARBA" id="ARBA00023239"/>
    </source>
</evidence>
<feature type="domain" description="NAD(P)-binding" evidence="16">
    <location>
        <begin position="108"/>
        <end position="412"/>
    </location>
</feature>
<dbReference type="EC" id="4.1.1.35" evidence="5"/>
<evidence type="ECO:0000256" key="9">
    <source>
        <dbReference type="ARBA" id="ARBA00023027"/>
    </source>
</evidence>
<dbReference type="FunFam" id="3.40.50.720:FF:000044">
    <property type="entry name" value="UDP-glucuronic acid decarboxylase 1"/>
    <property type="match status" value="1"/>
</dbReference>
<evidence type="ECO:0000259" key="16">
    <source>
        <dbReference type="Pfam" id="PF16363"/>
    </source>
</evidence>
<dbReference type="AlphaFoldDB" id="A0AAV1VRN4"/>
<dbReference type="PANTHER" id="PTHR43078">
    <property type="entry name" value="UDP-GLUCURONIC ACID DECARBOXYLASE-RELATED"/>
    <property type="match status" value="1"/>
</dbReference>
<evidence type="ECO:0000256" key="15">
    <source>
        <dbReference type="SAM" id="Phobius"/>
    </source>
</evidence>
<dbReference type="PANTHER" id="PTHR43078:SF22">
    <property type="entry name" value="UDP-GLUCURONIC ACID DECARBOXYLASE 1"/>
    <property type="match status" value="1"/>
</dbReference>
<dbReference type="FunFam" id="3.40.50.720:FF:000073">
    <property type="entry name" value="UDP-glucuronic acid decarboxylase 2"/>
    <property type="match status" value="1"/>
</dbReference>
<keyword evidence="8 15" id="KW-1133">Transmembrane helix</keyword>
<protein>
    <recommendedName>
        <fullName evidence="5">UDP-glucuronate decarboxylase</fullName>
        <ecNumber evidence="5">4.1.1.35</ecNumber>
    </recommendedName>
</protein>
<dbReference type="InterPro" id="IPR044516">
    <property type="entry name" value="UXS-like"/>
</dbReference>
<evidence type="ECO:0000256" key="7">
    <source>
        <dbReference type="ARBA" id="ARBA00022793"/>
    </source>
</evidence>
<gene>
    <name evidence="17" type="ORF">LLUT_LOCUS609</name>
</gene>
<feature type="transmembrane region" description="Helical" evidence="15">
    <location>
        <begin position="46"/>
        <end position="66"/>
    </location>
</feature>
<dbReference type="CDD" id="cd05230">
    <property type="entry name" value="UGD_SDR_e"/>
    <property type="match status" value="1"/>
</dbReference>
<comment type="pathway">
    <text evidence="3">Nucleotide-sugar biosynthesis; UDP-alpha-D-xylose biosynthesis; UDP-alpha-D-xylose from UDP-alpha-D-glucuronate: step 1/1.</text>
</comment>
<dbReference type="GO" id="GO:0070403">
    <property type="term" value="F:NAD+ binding"/>
    <property type="evidence" value="ECO:0007669"/>
    <property type="project" value="InterPro"/>
</dbReference>
<organism evidence="17 18">
    <name type="scientific">Lupinus luteus</name>
    <name type="common">European yellow lupine</name>
    <dbReference type="NCBI Taxonomy" id="3873"/>
    <lineage>
        <taxon>Eukaryota</taxon>
        <taxon>Viridiplantae</taxon>
        <taxon>Streptophyta</taxon>
        <taxon>Embryophyta</taxon>
        <taxon>Tracheophyta</taxon>
        <taxon>Spermatophyta</taxon>
        <taxon>Magnoliopsida</taxon>
        <taxon>eudicotyledons</taxon>
        <taxon>Gunneridae</taxon>
        <taxon>Pentapetalae</taxon>
        <taxon>rosids</taxon>
        <taxon>fabids</taxon>
        <taxon>Fabales</taxon>
        <taxon>Fabaceae</taxon>
        <taxon>Papilionoideae</taxon>
        <taxon>50 kb inversion clade</taxon>
        <taxon>genistoids sensu lato</taxon>
        <taxon>core genistoids</taxon>
        <taxon>Genisteae</taxon>
        <taxon>Lupinus</taxon>
    </lineage>
</organism>
<dbReference type="SUPFAM" id="SSF51735">
    <property type="entry name" value="NAD(P)-binding Rossmann-fold domains"/>
    <property type="match status" value="1"/>
</dbReference>
<dbReference type="GO" id="GO:0042732">
    <property type="term" value="P:D-xylose metabolic process"/>
    <property type="evidence" value="ECO:0007669"/>
    <property type="project" value="InterPro"/>
</dbReference>
<keyword evidence="10" id="KW-0333">Golgi apparatus</keyword>
<comment type="caution">
    <text evidence="17">The sequence shown here is derived from an EMBL/GenBank/DDBJ whole genome shotgun (WGS) entry which is preliminary data.</text>
</comment>
<keyword evidence="18" id="KW-1185">Reference proteome</keyword>
<comment type="function">
    <text evidence="13">Catalyzes the NAD-dependent decarboxylation of UDP-glucuronic acid to UDP-xylose. Necessary for the biosynthesis of the core tetrasaccharide in glycosaminoglycan biosynthesis.</text>
</comment>
<evidence type="ECO:0000256" key="4">
    <source>
        <dbReference type="ARBA" id="ARBA00007505"/>
    </source>
</evidence>
<accession>A0AAV1VRN4</accession>
<sequence length="432" mass="48683">MKQLHKQTNKDEEMQSSASAQYSPKSQKHHRSLPRSINYLLREQRLLFILIGIFIGSIFFIIQPTLSHLSPPDSHPAYLSTHRDVSYSAAAVGRVPVAIGSRRLRIVVTGGAGFVGSHLVDKLIGRGNEVIVIDNFFTGRKENLVHLFGNPRFELIRHDVVEPILLEVDQIYHLACPASPVHYKYNPVKTIISFFFSFICMIYKTNVMGTLNMLGLAKRIGARFLLTSTSEVYGDPLEHPQKETYWGNVNPIGERSCYDEGKRTAETLTMDYHRGAGVEVRIARIFNTYGPRMCLDDGRVVSNFVAQAIRKQPLTVYGDGKQTRSFQYVSDLVHGLVALMDGEHVGPFNLGNPGEFTMLELAQVVKETIDSSATIEYKPNTADDPHMRKPDISKAKELLNWEPKVPLREGLPLMVNDFRNRILNEDEGKGMK</sequence>
<dbReference type="EMBL" id="CAXHTB010000001">
    <property type="protein sequence ID" value="CAL0299549.1"/>
    <property type="molecule type" value="Genomic_DNA"/>
</dbReference>
<evidence type="ECO:0000256" key="11">
    <source>
        <dbReference type="ARBA" id="ARBA00023136"/>
    </source>
</evidence>
<evidence type="ECO:0000256" key="5">
    <source>
        <dbReference type="ARBA" id="ARBA00012290"/>
    </source>
</evidence>
<feature type="region of interest" description="Disordered" evidence="14">
    <location>
        <begin position="1"/>
        <end position="29"/>
    </location>
</feature>
<dbReference type="InterPro" id="IPR036291">
    <property type="entry name" value="NAD(P)-bd_dom_sf"/>
</dbReference>
<comment type="subcellular location">
    <subcellularLocation>
        <location evidence="2">Golgi apparatus</location>
        <location evidence="2">Golgi stack membrane</location>
        <topology evidence="2">Single-pass type II membrane protein</topology>
    </subcellularLocation>
</comment>